<dbReference type="InterPro" id="IPR002937">
    <property type="entry name" value="Amino_oxidase"/>
</dbReference>
<evidence type="ECO:0000313" key="4">
    <source>
        <dbReference type="Proteomes" id="UP000000366"/>
    </source>
</evidence>
<dbReference type="Proteomes" id="UP000000366">
    <property type="component" value="Chromosome"/>
</dbReference>
<feature type="signal peptide" evidence="1">
    <location>
        <begin position="1"/>
        <end position="28"/>
    </location>
</feature>
<dbReference type="PROSITE" id="PS51257">
    <property type="entry name" value="PROKAR_LIPOPROTEIN"/>
    <property type="match status" value="1"/>
</dbReference>
<dbReference type="GO" id="GO:0016491">
    <property type="term" value="F:oxidoreductase activity"/>
    <property type="evidence" value="ECO:0007669"/>
    <property type="project" value="InterPro"/>
</dbReference>
<dbReference type="PANTHER" id="PTHR42923:SF39">
    <property type="entry name" value="AMINO OXIDASE"/>
    <property type="match status" value="1"/>
</dbReference>
<gene>
    <name evidence="3" type="ordered locus">Mpe_A0250</name>
</gene>
<accession>A2SCC3</accession>
<protein>
    <recommendedName>
        <fullName evidence="2">Amine oxidase domain-containing protein</fullName>
    </recommendedName>
</protein>
<dbReference type="PANTHER" id="PTHR42923">
    <property type="entry name" value="PROTOPORPHYRINOGEN OXIDASE"/>
    <property type="match status" value="1"/>
</dbReference>
<reference evidence="3 4" key="1">
    <citation type="journal article" date="2007" name="J. Bacteriol.">
        <title>Whole-genome analysis of the methyl tert-butyl ether-degrading beta-proteobacterium Methylibium petroleiphilum PM1.</title>
        <authorList>
            <person name="Kane S.R."/>
            <person name="Chakicherla A.Y."/>
            <person name="Chain P.S.G."/>
            <person name="Schmidt R."/>
            <person name="Shin M.W."/>
            <person name="Legler T.C."/>
            <person name="Scow K.M."/>
            <person name="Larimer F.W."/>
            <person name="Lucas S.M."/>
            <person name="Richardson P.M."/>
            <person name="Hristova K.R."/>
        </authorList>
    </citation>
    <scope>NUCLEOTIDE SEQUENCE [LARGE SCALE GENOMIC DNA]</scope>
    <source>
        <strain evidence="4">ATCC BAA-1232 / LMG 22953 / PM1</strain>
    </source>
</reference>
<organism evidence="3 4">
    <name type="scientific">Methylibium petroleiphilum (strain ATCC BAA-1232 / LMG 22953 / PM1)</name>
    <dbReference type="NCBI Taxonomy" id="420662"/>
    <lineage>
        <taxon>Bacteria</taxon>
        <taxon>Pseudomonadati</taxon>
        <taxon>Pseudomonadota</taxon>
        <taxon>Betaproteobacteria</taxon>
        <taxon>Burkholderiales</taxon>
        <taxon>Sphaerotilaceae</taxon>
        <taxon>Methylibium</taxon>
    </lineage>
</organism>
<name>A2SCC3_METPP</name>
<dbReference type="Pfam" id="PF01593">
    <property type="entry name" value="Amino_oxidase"/>
    <property type="match status" value="1"/>
</dbReference>
<dbReference type="InterPro" id="IPR050464">
    <property type="entry name" value="Zeta_carotene_desat/Oxidored"/>
</dbReference>
<proteinExistence type="predicted"/>
<feature type="domain" description="Amine oxidase" evidence="2">
    <location>
        <begin position="77"/>
        <end position="548"/>
    </location>
</feature>
<feature type="chain" id="PRO_5002646182" description="Amine oxidase domain-containing protein" evidence="1">
    <location>
        <begin position="29"/>
        <end position="562"/>
    </location>
</feature>
<keyword evidence="4" id="KW-1185">Reference proteome</keyword>
<dbReference type="AlphaFoldDB" id="A2SCC3"/>
<dbReference type="eggNOG" id="COG1232">
    <property type="taxonomic scope" value="Bacteria"/>
</dbReference>
<dbReference type="Gene3D" id="3.50.50.60">
    <property type="entry name" value="FAD/NAD(P)-binding domain"/>
    <property type="match status" value="1"/>
</dbReference>
<dbReference type="InterPro" id="IPR036188">
    <property type="entry name" value="FAD/NAD-bd_sf"/>
</dbReference>
<dbReference type="KEGG" id="mpt:Mpe_A0250"/>
<evidence type="ECO:0000259" key="2">
    <source>
        <dbReference type="Pfam" id="PF01593"/>
    </source>
</evidence>
<dbReference type="EMBL" id="CP000555">
    <property type="protein sequence ID" value="ABM93212.1"/>
    <property type="molecule type" value="Genomic_DNA"/>
</dbReference>
<dbReference type="SUPFAM" id="SSF51905">
    <property type="entry name" value="FAD/NAD(P)-binding domain"/>
    <property type="match status" value="1"/>
</dbReference>
<keyword evidence="1" id="KW-0732">Signal</keyword>
<evidence type="ECO:0000256" key="1">
    <source>
        <dbReference type="SAM" id="SignalP"/>
    </source>
</evidence>
<dbReference type="HOGENOM" id="CLU_020971_0_0_4"/>
<sequence>MGSRPPVSAARRALLAAGGALATWPWLAGCERAPVEVAGGWVGADAGRGHALRDGRLPRADADGTRRCSVAIVGAGVAGLAAARSLRHAGIDDFRVFELEDAAGGNARAHAMGGMRCPLGAHYLPLPGPEAREVIELLHELGVARSEAGRTIYDERHLCHAPQERMFVPSAQVDAIAPGRWHEGLLPLDGAGVGTLAQMQRFAAEVGTLQRTLSFAMPTLRSRWSTGLAALDAVSFAAWLNEQGYDDARLLAYLDYGCRDDYGAGLGLVSAWAGIHYFASRHGFHVPGEDAAEPADAVLTWPEGNAWLTERLARGLDERLQTAAVLTRITPSRHEVALEVWNARAARPERWLARRVVVCVPLFVASRLIDARPAALADVVPRLTYAPWLVSNLQLHAPLIDRPGPPPAWDNVIAGSPALGYVDAMHQSLRPVPGPTVLTHYWALGGQSRAELKAQRARLLTAPWTAWRDAVLADLLPAHPDLPQRLARVDSMRYGHAMIVPTPGLRGDAALAALGTAQGRLHFAHADLSASSVFEEAYTRGTLAGQAVAQALGGTETSRRPT</sequence>
<evidence type="ECO:0000313" key="3">
    <source>
        <dbReference type="EMBL" id="ABM93212.1"/>
    </source>
</evidence>
<dbReference type="STRING" id="420662.Mpe_A0250"/>